<evidence type="ECO:0000256" key="4">
    <source>
        <dbReference type="SAM" id="SignalP"/>
    </source>
</evidence>
<dbReference type="InterPro" id="IPR016461">
    <property type="entry name" value="COMT-like"/>
</dbReference>
<feature type="signal peptide" evidence="4">
    <location>
        <begin position="1"/>
        <end position="18"/>
    </location>
</feature>
<dbReference type="Gene3D" id="1.10.10.10">
    <property type="entry name" value="Winged helix-like DNA-binding domain superfamily/Winged helix DNA-binding domain"/>
    <property type="match status" value="1"/>
</dbReference>
<evidence type="ECO:0000259" key="5">
    <source>
        <dbReference type="Pfam" id="PF00891"/>
    </source>
</evidence>
<dbReference type="Pfam" id="PF00891">
    <property type="entry name" value="Methyltransf_2"/>
    <property type="match status" value="1"/>
</dbReference>
<organism evidence="6 7">
    <name type="scientific">Phialocephala subalpina</name>
    <dbReference type="NCBI Taxonomy" id="576137"/>
    <lineage>
        <taxon>Eukaryota</taxon>
        <taxon>Fungi</taxon>
        <taxon>Dikarya</taxon>
        <taxon>Ascomycota</taxon>
        <taxon>Pezizomycotina</taxon>
        <taxon>Leotiomycetes</taxon>
        <taxon>Helotiales</taxon>
        <taxon>Mollisiaceae</taxon>
        <taxon>Phialocephala</taxon>
        <taxon>Phialocephala fortinii species complex</taxon>
    </lineage>
</organism>
<name>A0A1L7XLJ9_9HELO</name>
<dbReference type="GO" id="GO:0008171">
    <property type="term" value="F:O-methyltransferase activity"/>
    <property type="evidence" value="ECO:0007669"/>
    <property type="project" value="InterPro"/>
</dbReference>
<dbReference type="PANTHER" id="PTHR43712:SF16">
    <property type="entry name" value="O-METHYLTRANSFERASE ELCB"/>
    <property type="match status" value="1"/>
</dbReference>
<keyword evidence="3" id="KW-0949">S-adenosyl-L-methionine</keyword>
<protein>
    <submittedName>
        <fullName evidence="6">Related to sterigmatocystin 7-O-methyltransferase</fullName>
    </submittedName>
</protein>
<dbReference type="AlphaFoldDB" id="A0A1L7XLJ9"/>
<dbReference type="GO" id="GO:0032259">
    <property type="term" value="P:methylation"/>
    <property type="evidence" value="ECO:0007669"/>
    <property type="project" value="UniProtKB-KW"/>
</dbReference>
<dbReference type="InterPro" id="IPR029063">
    <property type="entry name" value="SAM-dependent_MTases_sf"/>
</dbReference>
<evidence type="ECO:0000256" key="2">
    <source>
        <dbReference type="ARBA" id="ARBA00022679"/>
    </source>
</evidence>
<proteinExistence type="predicted"/>
<evidence type="ECO:0000313" key="6">
    <source>
        <dbReference type="EMBL" id="CZR65817.1"/>
    </source>
</evidence>
<dbReference type="Proteomes" id="UP000184330">
    <property type="component" value="Unassembled WGS sequence"/>
</dbReference>
<dbReference type="InterPro" id="IPR036388">
    <property type="entry name" value="WH-like_DNA-bd_sf"/>
</dbReference>
<keyword evidence="7" id="KW-1185">Reference proteome</keyword>
<evidence type="ECO:0000256" key="1">
    <source>
        <dbReference type="ARBA" id="ARBA00022603"/>
    </source>
</evidence>
<dbReference type="OrthoDB" id="1606438at2759"/>
<dbReference type="Gene3D" id="3.40.50.150">
    <property type="entry name" value="Vaccinia Virus protein VP39"/>
    <property type="match status" value="1"/>
</dbReference>
<evidence type="ECO:0000256" key="3">
    <source>
        <dbReference type="ARBA" id="ARBA00022691"/>
    </source>
</evidence>
<reference evidence="6 7" key="1">
    <citation type="submission" date="2016-03" db="EMBL/GenBank/DDBJ databases">
        <authorList>
            <person name="Ploux O."/>
        </authorList>
    </citation>
    <scope>NUCLEOTIDE SEQUENCE [LARGE SCALE GENOMIC DNA]</scope>
    <source>
        <strain evidence="6 7">UAMH 11012</strain>
    </source>
</reference>
<keyword evidence="1 6" id="KW-0489">Methyltransferase</keyword>
<dbReference type="SUPFAM" id="SSF53335">
    <property type="entry name" value="S-adenosyl-L-methionine-dependent methyltransferases"/>
    <property type="match status" value="1"/>
</dbReference>
<evidence type="ECO:0000313" key="7">
    <source>
        <dbReference type="Proteomes" id="UP000184330"/>
    </source>
</evidence>
<dbReference type="SUPFAM" id="SSF46785">
    <property type="entry name" value="Winged helix' DNA-binding domain"/>
    <property type="match status" value="1"/>
</dbReference>
<accession>A0A1L7XLJ9</accession>
<dbReference type="PROSITE" id="PS51683">
    <property type="entry name" value="SAM_OMT_II"/>
    <property type="match status" value="1"/>
</dbReference>
<dbReference type="EMBL" id="FJOG01000033">
    <property type="protein sequence ID" value="CZR65817.1"/>
    <property type="molecule type" value="Genomic_DNA"/>
</dbReference>
<dbReference type="PANTHER" id="PTHR43712">
    <property type="entry name" value="PUTATIVE (AFU_ORTHOLOGUE AFUA_4G14580)-RELATED"/>
    <property type="match status" value="1"/>
</dbReference>
<sequence length="399" mass="43955">MSSSKLIALAAAVREALATPDSLAPSSPDEQEARLDLIDLIPELNAALIGDVAYLRELAWSAVHVLPIAAINRWGLAKHVPLDGSISYPDLSQKSGISVPMLKRTLRHAMTSRLFTETNNLISHSPTSRLLVTNPGLAAWVDLHTETAFKSLAHTMDALEKWPDSTSPREGGYSLAVGKPGEISVYEDVARDPVRTVNFGRAMQFLSSGEGYEVEGLVEGYPWGKLGKGTVVDVGGANGFASAAISKAFPDLKVVVQDIRMTEDTKVNYPDTNIEWMVHDYFTPQPVIGADVYFYRFVFHNLYDDKAIDVLRAAIPALKPGARILINDECLPEPGKVRWRNERAARNMDLVMLASMSGREREASDWESLFKKADERYKFLSAGVAPQSLLWLIEAEWTG</sequence>
<keyword evidence="4" id="KW-0732">Signal</keyword>
<feature type="domain" description="O-methyltransferase C-terminal" evidence="5">
    <location>
        <begin position="173"/>
        <end position="373"/>
    </location>
</feature>
<feature type="chain" id="PRO_5012928038" evidence="4">
    <location>
        <begin position="19"/>
        <end position="399"/>
    </location>
</feature>
<dbReference type="InterPro" id="IPR001077">
    <property type="entry name" value="COMT_C"/>
</dbReference>
<gene>
    <name evidence="6" type="ORF">PAC_15717</name>
</gene>
<dbReference type="InterPro" id="IPR036390">
    <property type="entry name" value="WH_DNA-bd_sf"/>
</dbReference>
<keyword evidence="2 6" id="KW-0808">Transferase</keyword>